<dbReference type="PANTHER" id="PTHR42709:SF6">
    <property type="entry name" value="UNDECAPRENYL PHOSPHATE TRANSPORTER A"/>
    <property type="match status" value="1"/>
</dbReference>
<organism evidence="9 10">
    <name type="scientific">Phycicoccus avicenniae</name>
    <dbReference type="NCBI Taxonomy" id="2828860"/>
    <lineage>
        <taxon>Bacteria</taxon>
        <taxon>Bacillati</taxon>
        <taxon>Actinomycetota</taxon>
        <taxon>Actinomycetes</taxon>
        <taxon>Micrococcales</taxon>
        <taxon>Intrasporangiaceae</taxon>
        <taxon>Phycicoccus</taxon>
    </lineage>
</organism>
<comment type="similarity">
    <text evidence="2">Belongs to the DedA family.</text>
</comment>
<reference evidence="9" key="1">
    <citation type="submission" date="2021-04" db="EMBL/GenBank/DDBJ databases">
        <title>Phycicoccus avicenniae sp. nov., a novel endophytic actinomycetes isolated from branch of Avicennia mariana.</title>
        <authorList>
            <person name="Tuo L."/>
        </authorList>
    </citation>
    <scope>NUCLEOTIDE SEQUENCE</scope>
    <source>
        <strain evidence="9">BSK3Z-2</strain>
    </source>
</reference>
<evidence type="ECO:0000313" key="9">
    <source>
        <dbReference type="EMBL" id="MBR7744541.1"/>
    </source>
</evidence>
<dbReference type="InterPro" id="IPR051311">
    <property type="entry name" value="DedA_domain"/>
</dbReference>
<evidence type="ECO:0000256" key="6">
    <source>
        <dbReference type="ARBA" id="ARBA00023136"/>
    </source>
</evidence>
<gene>
    <name evidence="9" type="ORF">KC207_14695</name>
</gene>
<evidence type="ECO:0000256" key="7">
    <source>
        <dbReference type="SAM" id="Phobius"/>
    </source>
</evidence>
<comment type="subcellular location">
    <subcellularLocation>
        <location evidence="1">Cell membrane</location>
        <topology evidence="1">Multi-pass membrane protein</topology>
    </subcellularLocation>
</comment>
<dbReference type="EMBL" id="JAGSNF010000021">
    <property type="protein sequence ID" value="MBR7744541.1"/>
    <property type="molecule type" value="Genomic_DNA"/>
</dbReference>
<keyword evidence="5 7" id="KW-1133">Transmembrane helix</keyword>
<protein>
    <submittedName>
        <fullName evidence="9">VTT domain-containing protein</fullName>
    </submittedName>
</protein>
<name>A0A941DAI0_9MICO</name>
<evidence type="ECO:0000256" key="3">
    <source>
        <dbReference type="ARBA" id="ARBA00022475"/>
    </source>
</evidence>
<dbReference type="InterPro" id="IPR032816">
    <property type="entry name" value="VTT_dom"/>
</dbReference>
<evidence type="ECO:0000256" key="1">
    <source>
        <dbReference type="ARBA" id="ARBA00004651"/>
    </source>
</evidence>
<evidence type="ECO:0000259" key="8">
    <source>
        <dbReference type="Pfam" id="PF09335"/>
    </source>
</evidence>
<evidence type="ECO:0000313" key="10">
    <source>
        <dbReference type="Proteomes" id="UP000677016"/>
    </source>
</evidence>
<dbReference type="GO" id="GO:0005886">
    <property type="term" value="C:plasma membrane"/>
    <property type="evidence" value="ECO:0007669"/>
    <property type="project" value="UniProtKB-SubCell"/>
</dbReference>
<evidence type="ECO:0000256" key="2">
    <source>
        <dbReference type="ARBA" id="ARBA00010792"/>
    </source>
</evidence>
<keyword evidence="4 7" id="KW-0812">Transmembrane</keyword>
<dbReference type="Pfam" id="PF09335">
    <property type="entry name" value="VTT_dom"/>
    <property type="match status" value="1"/>
</dbReference>
<sequence length="165" mass="17630">MQDLVSGWPFWVVLLAFWAGAVARGSATYAIGRAARAGGARSRWSRHLERPAVRRAERWVGRIGPPAVTLGFLTVGLQSAVNASAGALRMPLRRFVPAVVLGGLLWAVLYTTVGLAVVDAWLGRLSWGWVLAAVGVLGVATIVGRRLTPPGVPDEVERRSASDPR</sequence>
<keyword evidence="3" id="KW-1003">Cell membrane</keyword>
<accession>A0A941DAI0</accession>
<dbReference type="RefSeq" id="WP_211604067.1">
    <property type="nucleotide sequence ID" value="NZ_JAGSNF010000021.1"/>
</dbReference>
<comment type="caution">
    <text evidence="9">The sequence shown here is derived from an EMBL/GenBank/DDBJ whole genome shotgun (WGS) entry which is preliminary data.</text>
</comment>
<feature type="domain" description="VTT" evidence="8">
    <location>
        <begin position="8"/>
        <end position="114"/>
    </location>
</feature>
<dbReference type="Proteomes" id="UP000677016">
    <property type="component" value="Unassembled WGS sequence"/>
</dbReference>
<keyword evidence="10" id="KW-1185">Reference proteome</keyword>
<feature type="transmembrane region" description="Helical" evidence="7">
    <location>
        <begin position="124"/>
        <end position="143"/>
    </location>
</feature>
<keyword evidence="6 7" id="KW-0472">Membrane</keyword>
<evidence type="ECO:0000256" key="5">
    <source>
        <dbReference type="ARBA" id="ARBA00022989"/>
    </source>
</evidence>
<feature type="transmembrane region" description="Helical" evidence="7">
    <location>
        <begin position="95"/>
        <end position="118"/>
    </location>
</feature>
<evidence type="ECO:0000256" key="4">
    <source>
        <dbReference type="ARBA" id="ARBA00022692"/>
    </source>
</evidence>
<dbReference type="AlphaFoldDB" id="A0A941DAI0"/>
<feature type="transmembrane region" description="Helical" evidence="7">
    <location>
        <begin position="63"/>
        <end position="83"/>
    </location>
</feature>
<proteinExistence type="inferred from homology"/>
<dbReference type="PANTHER" id="PTHR42709">
    <property type="entry name" value="ALKALINE PHOSPHATASE LIKE PROTEIN"/>
    <property type="match status" value="1"/>
</dbReference>